<evidence type="ECO:0000256" key="3">
    <source>
        <dbReference type="ARBA" id="ARBA00022771"/>
    </source>
</evidence>
<sequence length="640" mass="75948">MGADNKSNLKKCGEILINLKKKNKKSKTYTFHCSFCETSWDQMKKFSMHLEELHLEHFEEESNELPMIYEPEIKIETPIESKIPEIEDKTLLTEIVKEDPLETEAANVSRTSDDNEYSGIQVKDEEEGDDNDTNIKMEDIFDNDTDDNDEDYKPFKDDDSSSSGEERVEESNDNDSESKEEPKKLRKRRKIKLKLKRHKSNRILPELAEDSEEKDLNIALLQAFEKKPYLWDLKEKSKDEAKCQNGYEEIANEINEQLSTNITWEFAKNRINNMRFEYSYQIEKQHNGEDFKLPWYIEHIKYLQQNIQSLTKDRIKKKRFKNIKESHLPIIIELYKKYEDLWQVNSVFFGITSRRDEIFTKIQEELKLNWNIDLTFERLRNHIQYINRLYSKDKEQQLKCQLEKSEFTANSKYYNDLSFLSDCQGPFMCPHCNEIIKKYENYHIHVSEHTNTRPFKCPLCELAFKKFDTCVSHVKRHLSENSFRCDLCGKGYPKKSELDRHLIYHTGEKPFLCQICGAGFRTSRDHDNHIRRHENRFRYECHICKMGFNHLHTLNDHVKSHLNVRDILCNICGKGFTATRYLNNHKLIHEDKKHYKCHFCGKEFAQGAGLRAHRKLHKGYIPAPAVAVQAKRVKKESILE</sequence>
<dbReference type="EMBL" id="JRES01000956">
    <property type="protein sequence ID" value="KNC26764.1"/>
    <property type="molecule type" value="Genomic_DNA"/>
</dbReference>
<dbReference type="PROSITE" id="PS51029">
    <property type="entry name" value="MADF"/>
    <property type="match status" value="1"/>
</dbReference>
<feature type="domain" description="C2H2-type" evidence="7">
    <location>
        <begin position="483"/>
        <end position="510"/>
    </location>
</feature>
<protein>
    <submittedName>
        <fullName evidence="9">Uncharacterized protein</fullName>
    </submittedName>
</protein>
<feature type="domain" description="C2H2-type" evidence="7">
    <location>
        <begin position="567"/>
        <end position="594"/>
    </location>
</feature>
<feature type="domain" description="C2H2-type" evidence="7">
    <location>
        <begin position="539"/>
        <end position="566"/>
    </location>
</feature>
<feature type="domain" description="C2H2-type" evidence="7">
    <location>
        <begin position="511"/>
        <end position="538"/>
    </location>
</feature>
<dbReference type="SMART" id="SM00595">
    <property type="entry name" value="MADF"/>
    <property type="match status" value="2"/>
</dbReference>
<dbReference type="Proteomes" id="UP000037069">
    <property type="component" value="Unassembled WGS sequence"/>
</dbReference>
<accession>A0A0L0C5R5</accession>
<dbReference type="OrthoDB" id="427030at2759"/>
<dbReference type="SMART" id="SM00355">
    <property type="entry name" value="ZnF_C2H2"/>
    <property type="match status" value="8"/>
</dbReference>
<feature type="region of interest" description="Disordered" evidence="6">
    <location>
        <begin position="102"/>
        <end position="185"/>
    </location>
</feature>
<evidence type="ECO:0000256" key="4">
    <source>
        <dbReference type="ARBA" id="ARBA00022833"/>
    </source>
</evidence>
<keyword evidence="1" id="KW-0479">Metal-binding</keyword>
<dbReference type="InterPro" id="IPR036236">
    <property type="entry name" value="Znf_C2H2_sf"/>
</dbReference>
<evidence type="ECO:0000256" key="5">
    <source>
        <dbReference type="PROSITE-ProRule" id="PRU00042"/>
    </source>
</evidence>
<evidence type="ECO:0000313" key="9">
    <source>
        <dbReference type="EMBL" id="KNC26764.1"/>
    </source>
</evidence>
<feature type="compositionally biased region" description="Basic and acidic residues" evidence="6">
    <location>
        <begin position="151"/>
        <end position="183"/>
    </location>
</feature>
<dbReference type="Pfam" id="PF10545">
    <property type="entry name" value="MADF_DNA_bdg"/>
    <property type="match status" value="2"/>
</dbReference>
<name>A0A0L0C5R5_LUCCU</name>
<proteinExistence type="predicted"/>
<feature type="compositionally biased region" description="Acidic residues" evidence="6">
    <location>
        <begin position="140"/>
        <end position="150"/>
    </location>
</feature>
<keyword evidence="3 5" id="KW-0863">Zinc-finger</keyword>
<organism evidence="9 10">
    <name type="scientific">Lucilia cuprina</name>
    <name type="common">Green bottle fly</name>
    <name type="synonym">Australian sheep blowfly</name>
    <dbReference type="NCBI Taxonomy" id="7375"/>
    <lineage>
        <taxon>Eukaryota</taxon>
        <taxon>Metazoa</taxon>
        <taxon>Ecdysozoa</taxon>
        <taxon>Arthropoda</taxon>
        <taxon>Hexapoda</taxon>
        <taxon>Insecta</taxon>
        <taxon>Pterygota</taxon>
        <taxon>Neoptera</taxon>
        <taxon>Endopterygota</taxon>
        <taxon>Diptera</taxon>
        <taxon>Brachycera</taxon>
        <taxon>Muscomorpha</taxon>
        <taxon>Oestroidea</taxon>
        <taxon>Calliphoridae</taxon>
        <taxon>Luciliinae</taxon>
        <taxon>Lucilia</taxon>
    </lineage>
</organism>
<dbReference type="SUPFAM" id="SSF57667">
    <property type="entry name" value="beta-beta-alpha zinc fingers"/>
    <property type="match status" value="4"/>
</dbReference>
<keyword evidence="4" id="KW-0862">Zinc</keyword>
<dbReference type="Pfam" id="PF00096">
    <property type="entry name" value="zf-C2H2"/>
    <property type="match status" value="2"/>
</dbReference>
<dbReference type="PROSITE" id="PS00028">
    <property type="entry name" value="ZINC_FINGER_C2H2_1"/>
    <property type="match status" value="7"/>
</dbReference>
<dbReference type="InterPro" id="IPR013087">
    <property type="entry name" value="Znf_C2H2_type"/>
</dbReference>
<gene>
    <name evidence="9" type="ORF">FF38_00650</name>
</gene>
<dbReference type="AlphaFoldDB" id="A0A0L0C5R5"/>
<keyword evidence="10" id="KW-1185">Reference proteome</keyword>
<dbReference type="PANTHER" id="PTHR24379">
    <property type="entry name" value="KRAB AND ZINC FINGER DOMAIN-CONTAINING"/>
    <property type="match status" value="1"/>
</dbReference>
<dbReference type="PANTHER" id="PTHR24379:SF121">
    <property type="entry name" value="C2H2-TYPE DOMAIN-CONTAINING PROTEIN"/>
    <property type="match status" value="1"/>
</dbReference>
<feature type="domain" description="C2H2-type" evidence="7">
    <location>
        <begin position="595"/>
        <end position="622"/>
    </location>
</feature>
<feature type="domain" description="MADF" evidence="8">
    <location>
        <begin position="219"/>
        <end position="308"/>
    </location>
</feature>
<evidence type="ECO:0000259" key="8">
    <source>
        <dbReference type="PROSITE" id="PS51029"/>
    </source>
</evidence>
<evidence type="ECO:0000256" key="2">
    <source>
        <dbReference type="ARBA" id="ARBA00022737"/>
    </source>
</evidence>
<reference evidence="9 10" key="1">
    <citation type="journal article" date="2015" name="Nat. Commun.">
        <title>Lucilia cuprina genome unlocks parasitic fly biology to underpin future interventions.</title>
        <authorList>
            <person name="Anstead C.A."/>
            <person name="Korhonen P.K."/>
            <person name="Young N.D."/>
            <person name="Hall R.S."/>
            <person name="Jex A.R."/>
            <person name="Murali S.C."/>
            <person name="Hughes D.S."/>
            <person name="Lee S.F."/>
            <person name="Perry T."/>
            <person name="Stroehlein A.J."/>
            <person name="Ansell B.R."/>
            <person name="Breugelmans B."/>
            <person name="Hofmann A."/>
            <person name="Qu J."/>
            <person name="Dugan S."/>
            <person name="Lee S.L."/>
            <person name="Chao H."/>
            <person name="Dinh H."/>
            <person name="Han Y."/>
            <person name="Doddapaneni H.V."/>
            <person name="Worley K.C."/>
            <person name="Muzny D.M."/>
            <person name="Ioannidis P."/>
            <person name="Waterhouse R.M."/>
            <person name="Zdobnov E.M."/>
            <person name="James P.J."/>
            <person name="Bagnall N.H."/>
            <person name="Kotze A.C."/>
            <person name="Gibbs R.A."/>
            <person name="Richards S."/>
            <person name="Batterham P."/>
            <person name="Gasser R.B."/>
        </authorList>
    </citation>
    <scope>NUCLEOTIDE SEQUENCE [LARGE SCALE GENOMIC DNA]</scope>
    <source>
        <strain evidence="9 10">LS</strain>
        <tissue evidence="9">Full body</tissue>
    </source>
</reference>
<comment type="caution">
    <text evidence="9">The sequence shown here is derived from an EMBL/GenBank/DDBJ whole genome shotgun (WGS) entry which is preliminary data.</text>
</comment>
<feature type="domain" description="C2H2-type" evidence="7">
    <location>
        <begin position="427"/>
        <end position="454"/>
    </location>
</feature>
<dbReference type="FunFam" id="3.30.160.60:FF:000100">
    <property type="entry name" value="Zinc finger 45-like"/>
    <property type="match status" value="1"/>
</dbReference>
<evidence type="ECO:0000259" key="7">
    <source>
        <dbReference type="PROSITE" id="PS50157"/>
    </source>
</evidence>
<dbReference type="InterPro" id="IPR006578">
    <property type="entry name" value="MADF-dom"/>
</dbReference>
<feature type="domain" description="C2H2-type" evidence="7">
    <location>
        <begin position="455"/>
        <end position="482"/>
    </location>
</feature>
<keyword evidence="2" id="KW-0677">Repeat</keyword>
<dbReference type="PROSITE" id="PS50157">
    <property type="entry name" value="ZINC_FINGER_C2H2_2"/>
    <property type="match status" value="7"/>
</dbReference>
<evidence type="ECO:0000256" key="1">
    <source>
        <dbReference type="ARBA" id="ARBA00022723"/>
    </source>
</evidence>
<evidence type="ECO:0000256" key="6">
    <source>
        <dbReference type="SAM" id="MobiDB-lite"/>
    </source>
</evidence>
<dbReference type="OMA" id="KECDVCH"/>
<evidence type="ECO:0000313" key="10">
    <source>
        <dbReference type="Proteomes" id="UP000037069"/>
    </source>
</evidence>
<dbReference type="Gene3D" id="3.30.160.60">
    <property type="entry name" value="Classic Zinc Finger"/>
    <property type="match status" value="5"/>
</dbReference>
<dbReference type="GO" id="GO:0008270">
    <property type="term" value="F:zinc ion binding"/>
    <property type="evidence" value="ECO:0007669"/>
    <property type="project" value="UniProtKB-KW"/>
</dbReference>